<dbReference type="CDD" id="cd04647">
    <property type="entry name" value="LbH_MAT_like"/>
    <property type="match status" value="1"/>
</dbReference>
<proteinExistence type="predicted"/>
<dbReference type="InterPro" id="IPR051159">
    <property type="entry name" value="Hexapeptide_acetyltransf"/>
</dbReference>
<protein>
    <submittedName>
        <fullName evidence="4">DapH/DapD/GlmU-related protein</fullName>
    </submittedName>
</protein>
<keyword evidence="2" id="KW-0677">Repeat</keyword>
<reference evidence="5" key="1">
    <citation type="journal article" date="2019" name="Int. J. Syst. Evol. Microbiol.">
        <title>The Global Catalogue of Microorganisms (GCM) 10K type strain sequencing project: providing services to taxonomists for standard genome sequencing and annotation.</title>
        <authorList>
            <consortium name="The Broad Institute Genomics Platform"/>
            <consortium name="The Broad Institute Genome Sequencing Center for Infectious Disease"/>
            <person name="Wu L."/>
            <person name="Ma J."/>
        </authorList>
    </citation>
    <scope>NUCLEOTIDE SEQUENCE [LARGE SCALE GENOMIC DNA]</scope>
    <source>
        <strain evidence="5">KCTC 15012</strain>
    </source>
</reference>
<evidence type="ECO:0000313" key="5">
    <source>
        <dbReference type="Proteomes" id="UP001596132"/>
    </source>
</evidence>
<dbReference type="PANTHER" id="PTHR23416">
    <property type="entry name" value="SIALIC ACID SYNTHASE-RELATED"/>
    <property type="match status" value="1"/>
</dbReference>
<comment type="caution">
    <text evidence="4">The sequence shown here is derived from an EMBL/GenBank/DDBJ whole genome shotgun (WGS) entry which is preliminary data.</text>
</comment>
<dbReference type="PROSITE" id="PS00101">
    <property type="entry name" value="HEXAPEP_TRANSFERASES"/>
    <property type="match status" value="1"/>
</dbReference>
<organism evidence="4 5">
    <name type="scientific">Aeromonas eucrenophila</name>
    <dbReference type="NCBI Taxonomy" id="649"/>
    <lineage>
        <taxon>Bacteria</taxon>
        <taxon>Pseudomonadati</taxon>
        <taxon>Pseudomonadota</taxon>
        <taxon>Gammaproteobacteria</taxon>
        <taxon>Aeromonadales</taxon>
        <taxon>Aeromonadaceae</taxon>
        <taxon>Aeromonas</taxon>
    </lineage>
</organism>
<dbReference type="SUPFAM" id="SSF51161">
    <property type="entry name" value="Trimeric LpxA-like enzymes"/>
    <property type="match status" value="1"/>
</dbReference>
<accession>A0ABW0Y953</accession>
<dbReference type="Pfam" id="PF00132">
    <property type="entry name" value="Hexapep"/>
    <property type="match status" value="1"/>
</dbReference>
<dbReference type="Proteomes" id="UP001596132">
    <property type="component" value="Unassembled WGS sequence"/>
</dbReference>
<dbReference type="InterPro" id="IPR001451">
    <property type="entry name" value="Hexapep"/>
</dbReference>
<name>A0ABW0Y953_9GAMM</name>
<sequence>MRLEIINNVLRKIIGRSYQKYRIYFYSMLSEHKTKSVVNQPLLILGKGIIDIHHSVILGVENSPGFYSNYSYIESRHTESSIRIGEGTIINNDLKIISDCKNILIGKSCLIGSNFQVLNSNFHDLNPNNRFNTVTVLQDNVEIGNNVFIGNNVTVLKGVSIGCNSIIANGSVVVKSIPVNSVAGGNPAKIIGCL</sequence>
<dbReference type="Gene3D" id="2.160.10.10">
    <property type="entry name" value="Hexapeptide repeat proteins"/>
    <property type="match status" value="1"/>
</dbReference>
<dbReference type="RefSeq" id="WP_082041455.1">
    <property type="nucleotide sequence ID" value="NZ_CDDF01000005.1"/>
</dbReference>
<keyword evidence="1" id="KW-0808">Transferase</keyword>
<evidence type="ECO:0000256" key="1">
    <source>
        <dbReference type="ARBA" id="ARBA00022679"/>
    </source>
</evidence>
<keyword evidence="5" id="KW-1185">Reference proteome</keyword>
<dbReference type="EMBL" id="JBHSPP010000005">
    <property type="protein sequence ID" value="MFC5705279.1"/>
    <property type="molecule type" value="Genomic_DNA"/>
</dbReference>
<dbReference type="InterPro" id="IPR011004">
    <property type="entry name" value="Trimer_LpxA-like_sf"/>
</dbReference>
<dbReference type="InterPro" id="IPR018357">
    <property type="entry name" value="Hexapep_transf_CS"/>
</dbReference>
<evidence type="ECO:0000256" key="3">
    <source>
        <dbReference type="ARBA" id="ARBA00023315"/>
    </source>
</evidence>
<evidence type="ECO:0000256" key="2">
    <source>
        <dbReference type="ARBA" id="ARBA00022737"/>
    </source>
</evidence>
<keyword evidence="3" id="KW-0012">Acyltransferase</keyword>
<evidence type="ECO:0000313" key="4">
    <source>
        <dbReference type="EMBL" id="MFC5705279.1"/>
    </source>
</evidence>
<gene>
    <name evidence="4" type="ORF">ACFPVW_04155</name>
</gene>